<organism evidence="3">
    <name type="scientific">freshwater metagenome</name>
    <dbReference type="NCBI Taxonomy" id="449393"/>
    <lineage>
        <taxon>unclassified sequences</taxon>
        <taxon>metagenomes</taxon>
        <taxon>ecological metagenomes</taxon>
    </lineage>
</organism>
<dbReference type="PANTHER" id="PTHR39428">
    <property type="entry name" value="F420H(2)-DEPENDENT QUINONE REDUCTASE RV1261C"/>
    <property type="match status" value="1"/>
</dbReference>
<dbReference type="GO" id="GO:0070967">
    <property type="term" value="F:coenzyme F420 binding"/>
    <property type="evidence" value="ECO:0007669"/>
    <property type="project" value="TreeGrafter"/>
</dbReference>
<dbReference type="InterPro" id="IPR012349">
    <property type="entry name" value="Split_barrel_FMN-bd"/>
</dbReference>
<sequence>MTELSGTYVPSTSEWVRNQVETYEKSAGTEGNTLLETGIPVIIVTMRGAKSGNVRKIALMRVEHEGSYALVASRGGSDENPDWYSNLLAHPTEVLVQDGPAPFRVTVREVTGDEYATWWERSAAVFPQYNDYKAKTSRVIPLLVADPVS</sequence>
<comment type="catalytic activity">
    <reaction evidence="2">
        <text>oxidized coenzyme F420-(gamma-L-Glu)(n) + a quinol + H(+) = reduced coenzyme F420-(gamma-L-Glu)(n) + a quinone</text>
        <dbReference type="Rhea" id="RHEA:39663"/>
        <dbReference type="Rhea" id="RHEA-COMP:12939"/>
        <dbReference type="Rhea" id="RHEA-COMP:14378"/>
        <dbReference type="ChEBI" id="CHEBI:15378"/>
        <dbReference type="ChEBI" id="CHEBI:24646"/>
        <dbReference type="ChEBI" id="CHEBI:132124"/>
        <dbReference type="ChEBI" id="CHEBI:133980"/>
        <dbReference type="ChEBI" id="CHEBI:139511"/>
    </reaction>
</comment>
<evidence type="ECO:0000256" key="2">
    <source>
        <dbReference type="ARBA" id="ARBA00049106"/>
    </source>
</evidence>
<dbReference type="Pfam" id="PF04075">
    <property type="entry name" value="F420H2_quin_red"/>
    <property type="match status" value="1"/>
</dbReference>
<reference evidence="3" key="1">
    <citation type="submission" date="2020-05" db="EMBL/GenBank/DDBJ databases">
        <authorList>
            <person name="Chiriac C."/>
            <person name="Salcher M."/>
            <person name="Ghai R."/>
            <person name="Kavagutti S V."/>
        </authorList>
    </citation>
    <scope>NUCLEOTIDE SEQUENCE</scope>
</reference>
<dbReference type="Gene3D" id="2.30.110.10">
    <property type="entry name" value="Electron Transport, Fmn-binding Protein, Chain A"/>
    <property type="match status" value="1"/>
</dbReference>
<accession>A0A6J6HBY6</accession>
<dbReference type="NCBIfam" id="TIGR00026">
    <property type="entry name" value="hi_GC_TIGR00026"/>
    <property type="match status" value="1"/>
</dbReference>
<comment type="similarity">
    <text evidence="1">Belongs to the F420H(2)-dependent quinone reductase family.</text>
</comment>
<dbReference type="EMBL" id="CAEZUL010000173">
    <property type="protein sequence ID" value="CAB4608795.1"/>
    <property type="molecule type" value="Genomic_DNA"/>
</dbReference>
<name>A0A6J6HBY6_9ZZZZ</name>
<gene>
    <name evidence="3" type="ORF">UFOPK1808_01230</name>
</gene>
<dbReference type="InterPro" id="IPR004378">
    <property type="entry name" value="F420H2_quin_Rdtase"/>
</dbReference>
<protein>
    <submittedName>
        <fullName evidence="3">Unannotated protein</fullName>
    </submittedName>
</protein>
<proteinExistence type="inferred from homology"/>
<dbReference type="GO" id="GO:0005886">
    <property type="term" value="C:plasma membrane"/>
    <property type="evidence" value="ECO:0007669"/>
    <property type="project" value="TreeGrafter"/>
</dbReference>
<dbReference type="PANTHER" id="PTHR39428:SF3">
    <property type="entry name" value="DEAZAFLAVIN-DEPENDENT NITROREDUCTASE"/>
    <property type="match status" value="1"/>
</dbReference>
<dbReference type="GO" id="GO:0016491">
    <property type="term" value="F:oxidoreductase activity"/>
    <property type="evidence" value="ECO:0007669"/>
    <property type="project" value="InterPro"/>
</dbReference>
<evidence type="ECO:0000256" key="1">
    <source>
        <dbReference type="ARBA" id="ARBA00008710"/>
    </source>
</evidence>
<dbReference type="AlphaFoldDB" id="A0A6J6HBY6"/>
<evidence type="ECO:0000313" key="3">
    <source>
        <dbReference type="EMBL" id="CAB4608795.1"/>
    </source>
</evidence>